<feature type="signal peptide" evidence="2">
    <location>
        <begin position="1"/>
        <end position="18"/>
    </location>
</feature>
<keyword evidence="2" id="KW-0732">Signal</keyword>
<evidence type="ECO:0000313" key="4">
    <source>
        <dbReference type="Proteomes" id="UP000724874"/>
    </source>
</evidence>
<name>A0A9P5NQH5_GYMJU</name>
<proteinExistence type="predicted"/>
<sequence>MKFTTFTTLIFVALTALAQDPSGTGVGDVNNPSSSIESGPSTPLPTDPTDSGIDPGAGAGDTSIASASNVDNNPNGTALVPADGGAPTPGSSTNAASITFAATSIRAPAISITPAAATTPPHATSSLHTATSPVTTASKTIAKQISFAHPTTKSKMDQAVFGIFVGALAAIVV</sequence>
<keyword evidence="4" id="KW-1185">Reference proteome</keyword>
<comment type="caution">
    <text evidence="3">The sequence shown here is derived from an EMBL/GenBank/DDBJ whole genome shotgun (WGS) entry which is preliminary data.</text>
</comment>
<gene>
    <name evidence="3" type="ORF">CPB84DRAFT_1035681</name>
</gene>
<evidence type="ECO:0000313" key="3">
    <source>
        <dbReference type="EMBL" id="KAF8900493.1"/>
    </source>
</evidence>
<accession>A0A9P5NQH5</accession>
<evidence type="ECO:0000256" key="2">
    <source>
        <dbReference type="SAM" id="SignalP"/>
    </source>
</evidence>
<feature type="region of interest" description="Disordered" evidence="1">
    <location>
        <begin position="21"/>
        <end position="92"/>
    </location>
</feature>
<reference evidence="3" key="1">
    <citation type="submission" date="2020-11" db="EMBL/GenBank/DDBJ databases">
        <authorList>
            <consortium name="DOE Joint Genome Institute"/>
            <person name="Ahrendt S."/>
            <person name="Riley R."/>
            <person name="Andreopoulos W."/>
            <person name="LaButti K."/>
            <person name="Pangilinan J."/>
            <person name="Ruiz-duenas F.J."/>
            <person name="Barrasa J.M."/>
            <person name="Sanchez-Garcia M."/>
            <person name="Camarero S."/>
            <person name="Miyauchi S."/>
            <person name="Serrano A."/>
            <person name="Linde D."/>
            <person name="Babiker R."/>
            <person name="Drula E."/>
            <person name="Ayuso-Fernandez I."/>
            <person name="Pacheco R."/>
            <person name="Padilla G."/>
            <person name="Ferreira P."/>
            <person name="Barriuso J."/>
            <person name="Kellner H."/>
            <person name="Castanera R."/>
            <person name="Alfaro M."/>
            <person name="Ramirez L."/>
            <person name="Pisabarro A.G."/>
            <person name="Kuo A."/>
            <person name="Tritt A."/>
            <person name="Lipzen A."/>
            <person name="He G."/>
            <person name="Yan M."/>
            <person name="Ng V."/>
            <person name="Cullen D."/>
            <person name="Martin F."/>
            <person name="Rosso M.-N."/>
            <person name="Henrissat B."/>
            <person name="Hibbett D."/>
            <person name="Martinez A.T."/>
            <person name="Grigoriev I.V."/>
        </authorList>
    </citation>
    <scope>NUCLEOTIDE SEQUENCE</scope>
    <source>
        <strain evidence="3">AH 44721</strain>
    </source>
</reference>
<evidence type="ECO:0000256" key="1">
    <source>
        <dbReference type="SAM" id="MobiDB-lite"/>
    </source>
</evidence>
<dbReference type="EMBL" id="JADNYJ010000047">
    <property type="protein sequence ID" value="KAF8900493.1"/>
    <property type="molecule type" value="Genomic_DNA"/>
</dbReference>
<organism evidence="3 4">
    <name type="scientific">Gymnopilus junonius</name>
    <name type="common">Spectacular rustgill mushroom</name>
    <name type="synonym">Gymnopilus spectabilis subsp. junonius</name>
    <dbReference type="NCBI Taxonomy" id="109634"/>
    <lineage>
        <taxon>Eukaryota</taxon>
        <taxon>Fungi</taxon>
        <taxon>Dikarya</taxon>
        <taxon>Basidiomycota</taxon>
        <taxon>Agaricomycotina</taxon>
        <taxon>Agaricomycetes</taxon>
        <taxon>Agaricomycetidae</taxon>
        <taxon>Agaricales</taxon>
        <taxon>Agaricineae</taxon>
        <taxon>Hymenogastraceae</taxon>
        <taxon>Gymnopilus</taxon>
    </lineage>
</organism>
<feature type="compositionally biased region" description="Polar residues" evidence="1">
    <location>
        <begin position="63"/>
        <end position="76"/>
    </location>
</feature>
<feature type="chain" id="PRO_5040238223" evidence="2">
    <location>
        <begin position="19"/>
        <end position="173"/>
    </location>
</feature>
<dbReference type="Proteomes" id="UP000724874">
    <property type="component" value="Unassembled WGS sequence"/>
</dbReference>
<protein>
    <submittedName>
        <fullName evidence="3">Uncharacterized protein</fullName>
    </submittedName>
</protein>
<dbReference type="AlphaFoldDB" id="A0A9P5NQH5"/>